<evidence type="ECO:0000313" key="14">
    <source>
        <dbReference type="Proteomes" id="UP001185899"/>
    </source>
</evidence>
<accession>A0ABU4AZG6</accession>
<name>A0ABU4AZG6_9NOCA</name>
<comment type="similarity">
    <text evidence="3 12">Belongs to the purine nucleoside phosphorylase YfiH/LACC1 family.</text>
</comment>
<dbReference type="SUPFAM" id="SSF64438">
    <property type="entry name" value="CNF1/YfiH-like putative cysteine hydrolases"/>
    <property type="match status" value="1"/>
</dbReference>
<evidence type="ECO:0000256" key="7">
    <source>
        <dbReference type="ARBA" id="ARBA00022833"/>
    </source>
</evidence>
<proteinExistence type="inferred from homology"/>
<evidence type="ECO:0000256" key="2">
    <source>
        <dbReference type="ARBA" id="ARBA00003215"/>
    </source>
</evidence>
<keyword evidence="4" id="KW-0808">Transferase</keyword>
<dbReference type="PANTHER" id="PTHR30616">
    <property type="entry name" value="UNCHARACTERIZED PROTEIN YFIH"/>
    <property type="match status" value="1"/>
</dbReference>
<dbReference type="NCBIfam" id="TIGR00726">
    <property type="entry name" value="peptidoglycan editing factor PgeF"/>
    <property type="match status" value="1"/>
</dbReference>
<keyword evidence="14" id="KW-1185">Reference proteome</keyword>
<keyword evidence="6" id="KW-0378">Hydrolase</keyword>
<evidence type="ECO:0000256" key="5">
    <source>
        <dbReference type="ARBA" id="ARBA00022723"/>
    </source>
</evidence>
<comment type="catalytic activity">
    <reaction evidence="1">
        <text>inosine + phosphate = alpha-D-ribose 1-phosphate + hypoxanthine</text>
        <dbReference type="Rhea" id="RHEA:27646"/>
        <dbReference type="ChEBI" id="CHEBI:17368"/>
        <dbReference type="ChEBI" id="CHEBI:17596"/>
        <dbReference type="ChEBI" id="CHEBI:43474"/>
        <dbReference type="ChEBI" id="CHEBI:57720"/>
        <dbReference type="EC" id="2.4.2.1"/>
    </reaction>
    <physiologicalReaction direction="left-to-right" evidence="1">
        <dbReference type="Rhea" id="RHEA:27647"/>
    </physiologicalReaction>
</comment>
<reference evidence="13 14" key="1">
    <citation type="submission" date="2023-10" db="EMBL/GenBank/DDBJ databases">
        <title>Development of a sustainable strategy for remediation of hydrocarbon-contaminated territories based on the waste exchange concept.</title>
        <authorList>
            <person name="Krivoruchko A."/>
        </authorList>
    </citation>
    <scope>NUCLEOTIDE SEQUENCE [LARGE SCALE GENOMIC DNA]</scope>
    <source>
        <strain evidence="13 14">IEGM 1322</strain>
    </source>
</reference>
<comment type="catalytic activity">
    <reaction evidence="10">
        <text>adenosine + phosphate = alpha-D-ribose 1-phosphate + adenine</text>
        <dbReference type="Rhea" id="RHEA:27642"/>
        <dbReference type="ChEBI" id="CHEBI:16335"/>
        <dbReference type="ChEBI" id="CHEBI:16708"/>
        <dbReference type="ChEBI" id="CHEBI:43474"/>
        <dbReference type="ChEBI" id="CHEBI:57720"/>
        <dbReference type="EC" id="2.4.2.1"/>
    </reaction>
    <physiologicalReaction direction="left-to-right" evidence="10">
        <dbReference type="Rhea" id="RHEA:27643"/>
    </physiologicalReaction>
</comment>
<evidence type="ECO:0000256" key="6">
    <source>
        <dbReference type="ARBA" id="ARBA00022801"/>
    </source>
</evidence>
<sequence>MSDTASAGPFRVRRVSTTRAGGVSAPPFDTFNLGDHVGDDPASVEANRRRLGDRLGMGLERLVFMEQVHGRTVTVVDGPVSEPVPMTDALVTTQRDLGLVVLTADCVPVLLSDEEAGVIAAVHAGRVGARIGIVPRVLAAMVELGAVPARIGAFLGPAASGRQYEVPASMRADVDKHLPGSATTTVRNTPGLDIPAGIRAQLLAAGVSGVAQDPRCTIEDRALFSHRREGSTGRIASVVWMDSTSPGDRAETADR</sequence>
<evidence type="ECO:0000256" key="3">
    <source>
        <dbReference type="ARBA" id="ARBA00007353"/>
    </source>
</evidence>
<evidence type="ECO:0000256" key="11">
    <source>
        <dbReference type="ARBA" id="ARBA00049893"/>
    </source>
</evidence>
<dbReference type="InterPro" id="IPR011324">
    <property type="entry name" value="Cytotoxic_necrot_fac-like_cat"/>
</dbReference>
<keyword evidence="7" id="KW-0862">Zinc</keyword>
<dbReference type="Pfam" id="PF02578">
    <property type="entry name" value="Cu-oxidase_4"/>
    <property type="match status" value="1"/>
</dbReference>
<protein>
    <recommendedName>
        <fullName evidence="12">Purine nucleoside phosphorylase</fullName>
    </recommendedName>
</protein>
<evidence type="ECO:0000256" key="9">
    <source>
        <dbReference type="ARBA" id="ARBA00047989"/>
    </source>
</evidence>
<evidence type="ECO:0000256" key="12">
    <source>
        <dbReference type="RuleBase" id="RU361274"/>
    </source>
</evidence>
<dbReference type="PANTHER" id="PTHR30616:SF2">
    <property type="entry name" value="PURINE NUCLEOSIDE PHOSPHORYLASE LACC1"/>
    <property type="match status" value="1"/>
</dbReference>
<evidence type="ECO:0000256" key="10">
    <source>
        <dbReference type="ARBA" id="ARBA00048968"/>
    </source>
</evidence>
<dbReference type="CDD" id="cd16833">
    <property type="entry name" value="YfiH"/>
    <property type="match status" value="1"/>
</dbReference>
<comment type="catalytic activity">
    <reaction evidence="9">
        <text>adenosine + H2O + H(+) = inosine + NH4(+)</text>
        <dbReference type="Rhea" id="RHEA:24408"/>
        <dbReference type="ChEBI" id="CHEBI:15377"/>
        <dbReference type="ChEBI" id="CHEBI:15378"/>
        <dbReference type="ChEBI" id="CHEBI:16335"/>
        <dbReference type="ChEBI" id="CHEBI:17596"/>
        <dbReference type="ChEBI" id="CHEBI:28938"/>
        <dbReference type="EC" id="3.5.4.4"/>
    </reaction>
    <physiologicalReaction direction="left-to-right" evidence="9">
        <dbReference type="Rhea" id="RHEA:24409"/>
    </physiologicalReaction>
</comment>
<evidence type="ECO:0000256" key="4">
    <source>
        <dbReference type="ARBA" id="ARBA00022679"/>
    </source>
</evidence>
<comment type="catalytic activity">
    <reaction evidence="11">
        <text>S-methyl-5'-thioadenosine + phosphate = 5-(methylsulfanyl)-alpha-D-ribose 1-phosphate + adenine</text>
        <dbReference type="Rhea" id="RHEA:11852"/>
        <dbReference type="ChEBI" id="CHEBI:16708"/>
        <dbReference type="ChEBI" id="CHEBI:17509"/>
        <dbReference type="ChEBI" id="CHEBI:43474"/>
        <dbReference type="ChEBI" id="CHEBI:58533"/>
        <dbReference type="EC" id="2.4.2.28"/>
    </reaction>
    <physiologicalReaction direction="left-to-right" evidence="11">
        <dbReference type="Rhea" id="RHEA:11853"/>
    </physiologicalReaction>
</comment>
<dbReference type="Proteomes" id="UP001185899">
    <property type="component" value="Unassembled WGS sequence"/>
</dbReference>
<organism evidence="13 14">
    <name type="scientific">Rhodococcus cercidiphylli</name>
    <dbReference type="NCBI Taxonomy" id="489916"/>
    <lineage>
        <taxon>Bacteria</taxon>
        <taxon>Bacillati</taxon>
        <taxon>Actinomycetota</taxon>
        <taxon>Actinomycetes</taxon>
        <taxon>Mycobacteriales</taxon>
        <taxon>Nocardiaceae</taxon>
        <taxon>Rhodococcus</taxon>
    </lineage>
</organism>
<dbReference type="EMBL" id="JAWLKE010000005">
    <property type="protein sequence ID" value="MDV6231638.1"/>
    <property type="molecule type" value="Genomic_DNA"/>
</dbReference>
<evidence type="ECO:0000313" key="13">
    <source>
        <dbReference type="EMBL" id="MDV6231638.1"/>
    </source>
</evidence>
<evidence type="ECO:0000256" key="1">
    <source>
        <dbReference type="ARBA" id="ARBA00000553"/>
    </source>
</evidence>
<dbReference type="Gene3D" id="3.60.140.10">
    <property type="entry name" value="CNF1/YfiH-like putative cysteine hydrolases"/>
    <property type="match status" value="1"/>
</dbReference>
<evidence type="ECO:0000256" key="8">
    <source>
        <dbReference type="ARBA" id="ARBA00023008"/>
    </source>
</evidence>
<dbReference type="InterPro" id="IPR003730">
    <property type="entry name" value="Cu_polyphenol_OxRdtase"/>
</dbReference>
<dbReference type="RefSeq" id="WP_068051953.1">
    <property type="nucleotide sequence ID" value="NZ_JAWLKE010000005.1"/>
</dbReference>
<keyword evidence="8" id="KW-0186">Copper</keyword>
<comment type="function">
    <text evidence="2">Purine nucleoside enzyme that catalyzes the phosphorolysis of adenosine and inosine nucleosides, yielding D-ribose 1-phosphate and the respective free bases, adenine and hypoxanthine. Also catalyzes the phosphorolysis of S-methyl-5'-thioadenosine into adenine and S-methyl-5-thio-alpha-D-ribose 1-phosphate. Also has adenosine deaminase activity.</text>
</comment>
<keyword evidence="5" id="KW-0479">Metal-binding</keyword>
<dbReference type="InterPro" id="IPR038371">
    <property type="entry name" value="Cu_polyphenol_OxRdtase_sf"/>
</dbReference>
<comment type="caution">
    <text evidence="13">The sequence shown here is derived from an EMBL/GenBank/DDBJ whole genome shotgun (WGS) entry which is preliminary data.</text>
</comment>
<gene>
    <name evidence="13" type="primary">pgeF</name>
    <name evidence="13" type="ORF">R3P95_13855</name>
</gene>